<evidence type="ECO:0000259" key="1">
    <source>
        <dbReference type="Pfam" id="PF18741"/>
    </source>
</evidence>
<dbReference type="InterPro" id="IPR049468">
    <property type="entry name" value="Restrct_endonuc-II-like_dom"/>
</dbReference>
<dbReference type="Proteomes" id="UP001329313">
    <property type="component" value="Chromosome"/>
</dbReference>
<accession>A0AAU0MDR1</accession>
<dbReference type="SUPFAM" id="SSF52980">
    <property type="entry name" value="Restriction endonuclease-like"/>
    <property type="match status" value="1"/>
</dbReference>
<dbReference type="Gene3D" id="3.40.960.10">
    <property type="entry name" value="VSR Endonuclease"/>
    <property type="match status" value="1"/>
</dbReference>
<sequence length="285" mass="30844">MLDPSEFTAWLRAQGGVAHTRTARVAGFSKYDIDVAVRHGAASRVRRSWLVGPSASRWRHAAASVGGRITCLSAAAERGLWTPEHQTIHVAVSATASRLESAGMRLHYATGPAPVARTSATEPILNVLFHIARCVPTLDALAVWESALNRKVVDSATLSRVVWRSTAASALSAAATALSDSGIETVFRELMASIGVAVRQQVWVDGHPLDALIGDRLGIQLDGFAHHSSARDRRRDLRADARLVLRGYTILRFDYQQVLFDPAYVIETISMAIAQGLHLAGRPSK</sequence>
<dbReference type="KEGG" id="mliy:RYJ27_07975"/>
<keyword evidence="3" id="KW-1185">Reference proteome</keyword>
<organism evidence="2 3">
    <name type="scientific">Microbacterium limosum</name>
    <dbReference type="NCBI Taxonomy" id="3079935"/>
    <lineage>
        <taxon>Bacteria</taxon>
        <taxon>Bacillati</taxon>
        <taxon>Actinomycetota</taxon>
        <taxon>Actinomycetes</taxon>
        <taxon>Micrococcales</taxon>
        <taxon>Microbacteriaceae</taxon>
        <taxon>Microbacterium</taxon>
    </lineage>
</organism>
<reference evidence="2 3" key="1">
    <citation type="submission" date="2023-10" db="EMBL/GenBank/DDBJ databases">
        <title>Y20.</title>
        <authorList>
            <person name="Zhang G."/>
            <person name="Ding Y."/>
        </authorList>
    </citation>
    <scope>NUCLEOTIDE SEQUENCE [LARGE SCALE GENOMIC DNA]</scope>
    <source>
        <strain evidence="2 3">Y20</strain>
    </source>
</reference>
<protein>
    <submittedName>
        <fullName evidence="2">DUF559 domain-containing protein</fullName>
    </submittedName>
</protein>
<proteinExistence type="predicted"/>
<dbReference type="Pfam" id="PF18741">
    <property type="entry name" value="MTES_1575"/>
    <property type="match status" value="1"/>
</dbReference>
<dbReference type="AlphaFoldDB" id="A0AAU0MDR1"/>
<dbReference type="InterPro" id="IPR011335">
    <property type="entry name" value="Restrct_endonuc-II-like"/>
</dbReference>
<evidence type="ECO:0000313" key="2">
    <source>
        <dbReference type="EMBL" id="WOQ68658.1"/>
    </source>
</evidence>
<feature type="domain" description="Restriction endonuclease type II-like" evidence="1">
    <location>
        <begin position="185"/>
        <end position="273"/>
    </location>
</feature>
<dbReference type="RefSeq" id="WP_330169800.1">
    <property type="nucleotide sequence ID" value="NZ_CP137080.1"/>
</dbReference>
<evidence type="ECO:0000313" key="3">
    <source>
        <dbReference type="Proteomes" id="UP001329313"/>
    </source>
</evidence>
<dbReference type="EMBL" id="CP137080">
    <property type="protein sequence ID" value="WOQ68658.1"/>
    <property type="molecule type" value="Genomic_DNA"/>
</dbReference>
<name>A0AAU0MDR1_9MICO</name>
<gene>
    <name evidence="2" type="ORF">RYJ27_07975</name>
</gene>